<evidence type="ECO:0000313" key="1">
    <source>
        <dbReference type="EMBL" id="KAF7511541.1"/>
    </source>
</evidence>
<protein>
    <submittedName>
        <fullName evidence="1">Uncharacterized protein</fullName>
    </submittedName>
</protein>
<proteinExistence type="predicted"/>
<dbReference type="Proteomes" id="UP000606974">
    <property type="component" value="Unassembled WGS sequence"/>
</dbReference>
<keyword evidence="2" id="KW-1185">Reference proteome</keyword>
<dbReference type="AlphaFoldDB" id="A0A8H7E9B4"/>
<gene>
    <name evidence="1" type="ORF">GJ744_004129</name>
</gene>
<accession>A0A8H7E9B4</accession>
<comment type="caution">
    <text evidence="1">The sequence shown here is derived from an EMBL/GenBank/DDBJ whole genome shotgun (WGS) entry which is preliminary data.</text>
</comment>
<reference evidence="1" key="1">
    <citation type="submission" date="2020-02" db="EMBL/GenBank/DDBJ databases">
        <authorList>
            <person name="Palmer J.M."/>
        </authorList>
    </citation>
    <scope>NUCLEOTIDE SEQUENCE</scope>
    <source>
        <strain evidence="1">EPUS1.4</strain>
        <tissue evidence="1">Thallus</tissue>
    </source>
</reference>
<sequence length="53" mass="5967">MGETAALPITARTQEYKMVKRASEGAICPMAAKFRLNDTTQVENMVQRKTCFE</sequence>
<evidence type="ECO:0000313" key="2">
    <source>
        <dbReference type="Proteomes" id="UP000606974"/>
    </source>
</evidence>
<name>A0A8H7E9B4_9EURO</name>
<dbReference type="EMBL" id="JAACFV010000019">
    <property type="protein sequence ID" value="KAF7511541.1"/>
    <property type="molecule type" value="Genomic_DNA"/>
</dbReference>
<organism evidence="1 2">
    <name type="scientific">Endocarpon pusillum</name>
    <dbReference type="NCBI Taxonomy" id="364733"/>
    <lineage>
        <taxon>Eukaryota</taxon>
        <taxon>Fungi</taxon>
        <taxon>Dikarya</taxon>
        <taxon>Ascomycota</taxon>
        <taxon>Pezizomycotina</taxon>
        <taxon>Eurotiomycetes</taxon>
        <taxon>Chaetothyriomycetidae</taxon>
        <taxon>Verrucariales</taxon>
        <taxon>Verrucariaceae</taxon>
        <taxon>Endocarpon</taxon>
    </lineage>
</organism>